<feature type="repeat" description="ANK" evidence="1">
    <location>
        <begin position="821"/>
        <end position="853"/>
    </location>
</feature>
<dbReference type="PROSITE" id="PS50297">
    <property type="entry name" value="ANK_REP_REGION"/>
    <property type="match status" value="2"/>
</dbReference>
<dbReference type="OrthoDB" id="408027at2759"/>
<protein>
    <submittedName>
        <fullName evidence="4">Uncharacterized protein</fullName>
    </submittedName>
</protein>
<evidence type="ECO:0000256" key="2">
    <source>
        <dbReference type="SAM" id="Coils"/>
    </source>
</evidence>
<keyword evidence="3" id="KW-0812">Transmembrane</keyword>
<dbReference type="Proteomes" id="UP000030656">
    <property type="component" value="Unassembled WGS sequence"/>
</dbReference>
<gene>
    <name evidence="4" type="ORF">PFFCH_05405</name>
</gene>
<evidence type="ECO:0000313" key="5">
    <source>
        <dbReference type="Proteomes" id="UP000030656"/>
    </source>
</evidence>
<dbReference type="SUPFAM" id="SSF48403">
    <property type="entry name" value="Ankyrin repeat"/>
    <property type="match status" value="1"/>
</dbReference>
<dbReference type="EMBL" id="KI928098">
    <property type="protein sequence ID" value="ETW27228.1"/>
    <property type="molecule type" value="Genomic_DNA"/>
</dbReference>
<dbReference type="InterPro" id="IPR016024">
    <property type="entry name" value="ARM-type_fold"/>
</dbReference>
<reference evidence="4 5" key="2">
    <citation type="submission" date="2013-02" db="EMBL/GenBank/DDBJ databases">
        <title>The Genome Sequence of Plasmodium falciparum FCH/4.</title>
        <authorList>
            <consortium name="The Broad Institute Genome Sequencing Platform"/>
            <consortium name="The Broad Institute Genome Sequencing Center for Infectious Disease"/>
            <person name="Neafsey D."/>
            <person name="Cheeseman I."/>
            <person name="Volkman S."/>
            <person name="Adams J."/>
            <person name="Walker B."/>
            <person name="Young S.K."/>
            <person name="Zeng Q."/>
            <person name="Gargeya S."/>
            <person name="Fitzgerald M."/>
            <person name="Haas B."/>
            <person name="Abouelleil A."/>
            <person name="Alvarado L."/>
            <person name="Arachchi H.M."/>
            <person name="Berlin A.M."/>
            <person name="Chapman S.B."/>
            <person name="Dewar J."/>
            <person name="Goldberg J."/>
            <person name="Griggs A."/>
            <person name="Gujja S."/>
            <person name="Hansen M."/>
            <person name="Howarth C."/>
            <person name="Imamovic A."/>
            <person name="Larimer J."/>
            <person name="McCowan C."/>
            <person name="Murphy C."/>
            <person name="Neiman D."/>
            <person name="Pearson M."/>
            <person name="Priest M."/>
            <person name="Roberts A."/>
            <person name="Saif S."/>
            <person name="Shea T."/>
            <person name="Sisk P."/>
            <person name="Sykes S."/>
            <person name="Wortman J."/>
            <person name="Nusbaum C."/>
            <person name="Birren B."/>
        </authorList>
    </citation>
    <scope>NUCLEOTIDE SEQUENCE [LARGE SCALE GENOMIC DNA]</scope>
    <source>
        <strain evidence="4 5">FCH/4</strain>
    </source>
</reference>
<dbReference type="SUPFAM" id="SSF48371">
    <property type="entry name" value="ARM repeat"/>
    <property type="match status" value="1"/>
</dbReference>
<dbReference type="PANTHER" id="PTHR40201:SF1">
    <property type="entry name" value="AP-3 COMPLEX SUBUNIT DELTA"/>
    <property type="match status" value="1"/>
</dbReference>
<evidence type="ECO:0000313" key="4">
    <source>
        <dbReference type="EMBL" id="ETW27228.1"/>
    </source>
</evidence>
<accession>A0A024VG12</accession>
<dbReference type="AlphaFoldDB" id="A0A024VG12"/>
<dbReference type="InterPro" id="IPR036770">
    <property type="entry name" value="Ankyrin_rpt-contain_sf"/>
</dbReference>
<feature type="repeat" description="ANK" evidence="1">
    <location>
        <begin position="854"/>
        <end position="886"/>
    </location>
</feature>
<proteinExistence type="predicted"/>
<reference evidence="4 5" key="1">
    <citation type="submission" date="2013-02" db="EMBL/GenBank/DDBJ databases">
        <title>The Genome Annotation of Plasmodium falciparum FCH/4.</title>
        <authorList>
            <consortium name="The Broad Institute Genome Sequencing Platform"/>
            <consortium name="The Broad Institute Genome Sequencing Center for Infectious Disease"/>
            <person name="Neafsey D."/>
            <person name="Hoffman S."/>
            <person name="Volkman S."/>
            <person name="Rosenthal P."/>
            <person name="Walker B."/>
            <person name="Young S.K."/>
            <person name="Zeng Q."/>
            <person name="Gargeya S."/>
            <person name="Fitzgerald M."/>
            <person name="Haas B."/>
            <person name="Abouelleil A."/>
            <person name="Allen A.W."/>
            <person name="Alvarado L."/>
            <person name="Arachchi H.M."/>
            <person name="Berlin A.M."/>
            <person name="Chapman S.B."/>
            <person name="Gainer-Dewar J."/>
            <person name="Goldberg J."/>
            <person name="Griggs A."/>
            <person name="Gujja S."/>
            <person name="Hansen M."/>
            <person name="Howarth C."/>
            <person name="Imamovic A."/>
            <person name="Ireland A."/>
            <person name="Larimer J."/>
            <person name="McCowan C."/>
            <person name="Murphy C."/>
            <person name="Pearson M."/>
            <person name="Poon T.W."/>
            <person name="Priest M."/>
            <person name="Roberts A."/>
            <person name="Saif S."/>
            <person name="Shea T."/>
            <person name="Sisk P."/>
            <person name="Sykes S."/>
            <person name="Wortman J."/>
            <person name="Nusbaum C."/>
            <person name="Birren B."/>
        </authorList>
    </citation>
    <scope>NUCLEOTIDE SEQUENCE [LARGE SCALE GENOMIC DNA]</scope>
    <source>
        <strain evidence="4 5">FCH/4</strain>
    </source>
</reference>
<dbReference type="Gene3D" id="1.25.40.20">
    <property type="entry name" value="Ankyrin repeat-containing domain"/>
    <property type="match status" value="2"/>
</dbReference>
<keyword evidence="1" id="KW-0040">ANK repeat</keyword>
<organism evidence="4 5">
    <name type="scientific">Plasmodium falciparum FCH/4</name>
    <dbReference type="NCBI Taxonomy" id="1036724"/>
    <lineage>
        <taxon>Eukaryota</taxon>
        <taxon>Sar</taxon>
        <taxon>Alveolata</taxon>
        <taxon>Apicomplexa</taxon>
        <taxon>Aconoidasida</taxon>
        <taxon>Haemosporida</taxon>
        <taxon>Plasmodiidae</taxon>
        <taxon>Plasmodium</taxon>
        <taxon>Plasmodium (Laverania)</taxon>
    </lineage>
</organism>
<feature type="transmembrane region" description="Helical" evidence="3">
    <location>
        <begin position="1087"/>
        <end position="1109"/>
    </location>
</feature>
<dbReference type="Pfam" id="PF12796">
    <property type="entry name" value="Ank_2"/>
    <property type="match status" value="2"/>
</dbReference>
<keyword evidence="3" id="KW-1133">Transmembrane helix</keyword>
<dbReference type="PROSITE" id="PS50088">
    <property type="entry name" value="ANK_REPEAT"/>
    <property type="match status" value="2"/>
</dbReference>
<keyword evidence="3" id="KW-0472">Membrane</keyword>
<keyword evidence="2" id="KW-0175">Coiled coil</keyword>
<evidence type="ECO:0000256" key="1">
    <source>
        <dbReference type="PROSITE-ProRule" id="PRU00023"/>
    </source>
</evidence>
<sequence>MMINQDIKIKDKEMVRTYNLLGKNYHFMLKEYDNLCSINIIKNNIINFRIVKNLLAINNLIDQVDKSLLLNIFEENVDNDLLLVLSKNNSNFILKLLAIFYIKLSKNTKFNITNHFNRIFDINKNTSNTSGELKNIPENLFKNAIILISLILYHLPVRLSYHIPTIIDYSKKIRKSDNLELKYFYQKCINSIIKYGKLNISECDKIFKYLKKSLNDKDFFIQYIALKCLSNLFILHPEYSLLEYEYFINHIIDNININNYVSVVYLKYVIRFVSIIFCNCANVNYYNSKDNDGTNKKHIDDIFLFNLNIMKKKKKKYSDEDIRDEDYIDEKKKSYNDNNNNNLKSDIIEDNFNNNINNNINYNNHNNNHDEIKKKHHFFSDLLKTATEELVSKISKIKTDEKGGDVEGYMKVESIDGFVFQNYNEYNKKILRKMKNVLFIYNFNSFLSYFKNILLNIFSDVHHDYNELKKLHFLNILEKFNYYKKESHPFLDKHDYSSYVNKKSYDKKFEFLRNPANTNIINLTYNKETNDYINIILEYENKLMREKEFWLYSELVPLTVEDKNANKFYTTLIRNTLLKVIFFESFKKCILFSKKFSAKSIIKIIEFFIYILEFLCSTCVKNRNIGGVFYTDNISNSFEIKYCIFYFTKIIKQLIKQRKKDTYTVVKEKENKARFEEVNKMYPPIEETINENNDINNDDNIDSNDDDNIGRYQFYQMSSKIFNIILKDDVKKLENYIKSENNIDLNEYNKEGLNILLYGIERGCSECCYYLINEKNVNIFLKDRKTFENALMKCMIIGNSMINVSRLLISKNIDINLKNKNGKTSLHLASENNYIKGIELLLKNNANINILDNEKNTPLMISIKRNNEEAAMLLIDYNADPNIKDKERNSVLHICAKEHSSNIAQYILSTNKINIENCLDNNNNSPLHIAAMENIKTLCDLFLKYKFDPSLKNNNNETYSDILKKHEIHALLKEEEKRKNYEEKEIRKRKNYEQSMLKTDVSNFLIKYNLNDLIPFFYKNNYIYVDDAFININEITLKKMNLTKEQRNLFFDSIDKYYNEIQEEENQRDTTHQLLIEEQNRTKKLKFVSYIVSLIFTSIFIYSIFMSIYKRGKIFF</sequence>
<dbReference type="PANTHER" id="PTHR40201">
    <property type="entry name" value="OSMIOPHILIC BODY PROTEIN"/>
    <property type="match status" value="1"/>
</dbReference>
<dbReference type="SMART" id="SM00248">
    <property type="entry name" value="ANK"/>
    <property type="match status" value="6"/>
</dbReference>
<name>A0A024VG12_PLAFA</name>
<evidence type="ECO:0000256" key="3">
    <source>
        <dbReference type="SAM" id="Phobius"/>
    </source>
</evidence>
<feature type="coiled-coil region" evidence="2">
    <location>
        <begin position="1054"/>
        <end position="1081"/>
    </location>
</feature>
<dbReference type="InterPro" id="IPR002110">
    <property type="entry name" value="Ankyrin_rpt"/>
</dbReference>